<accession>A0A1H8AJF8</accession>
<dbReference type="RefSeq" id="WP_090743672.1">
    <property type="nucleotide sequence ID" value="NZ_FOBW01000005.1"/>
</dbReference>
<gene>
    <name evidence="2" type="ORF">SAMN05192533_10541</name>
</gene>
<feature type="transmembrane region" description="Helical" evidence="1">
    <location>
        <begin position="78"/>
        <end position="97"/>
    </location>
</feature>
<feature type="transmembrane region" description="Helical" evidence="1">
    <location>
        <begin position="43"/>
        <end position="66"/>
    </location>
</feature>
<dbReference type="EMBL" id="FOBW01000005">
    <property type="protein sequence ID" value="SEM70860.1"/>
    <property type="molecule type" value="Genomic_DNA"/>
</dbReference>
<evidence type="ECO:0000256" key="1">
    <source>
        <dbReference type="SAM" id="Phobius"/>
    </source>
</evidence>
<dbReference type="Proteomes" id="UP000198553">
    <property type="component" value="Unassembled WGS sequence"/>
</dbReference>
<evidence type="ECO:0000313" key="2">
    <source>
        <dbReference type="EMBL" id="SEM70860.1"/>
    </source>
</evidence>
<evidence type="ECO:0000313" key="3">
    <source>
        <dbReference type="Proteomes" id="UP000198553"/>
    </source>
</evidence>
<proteinExistence type="predicted"/>
<keyword evidence="3" id="KW-1185">Reference proteome</keyword>
<dbReference type="AlphaFoldDB" id="A0A1H8AJF8"/>
<keyword evidence="1" id="KW-0472">Membrane</keyword>
<name>A0A1H8AJF8_9BACI</name>
<organism evidence="2 3">
    <name type="scientific">Mesobacillus persicus</name>
    <dbReference type="NCBI Taxonomy" id="930146"/>
    <lineage>
        <taxon>Bacteria</taxon>
        <taxon>Bacillati</taxon>
        <taxon>Bacillota</taxon>
        <taxon>Bacilli</taxon>
        <taxon>Bacillales</taxon>
        <taxon>Bacillaceae</taxon>
        <taxon>Mesobacillus</taxon>
    </lineage>
</organism>
<protein>
    <submittedName>
        <fullName evidence="2">Uncharacterized protein</fullName>
    </submittedName>
</protein>
<reference evidence="3" key="1">
    <citation type="submission" date="2016-10" db="EMBL/GenBank/DDBJ databases">
        <authorList>
            <person name="Varghese N."/>
            <person name="Submissions S."/>
        </authorList>
    </citation>
    <scope>NUCLEOTIDE SEQUENCE [LARGE SCALE GENOMIC DNA]</scope>
    <source>
        <strain evidence="3">B48,IBRC-M 10115,DSM 25386,CECT 8001</strain>
    </source>
</reference>
<keyword evidence="1" id="KW-0812">Transmembrane</keyword>
<sequence length="104" mass="11940">MNTNLKVVLIYLVINIVLLPLYYVLWLILMLQGTISNFNIGSAIFGFVLAFIPITCVFLLVKRFLLKGNNNRSAVNRISYIVSITIVFLFLFLWPLINGQLFIK</sequence>
<feature type="transmembrane region" description="Helical" evidence="1">
    <location>
        <begin position="7"/>
        <end position="31"/>
    </location>
</feature>
<keyword evidence="1" id="KW-1133">Transmembrane helix</keyword>